<dbReference type="Gene3D" id="3.40.50.300">
    <property type="entry name" value="P-loop containing nucleotide triphosphate hydrolases"/>
    <property type="match status" value="1"/>
</dbReference>
<accession>A0A382D3P4</accession>
<sequence length="207" mass="22980">MLFYYCVFNYFRKLHTLALINNFILVKLIVCLTGMPGSGKSTIVSALKSKGIETLNLGDGVRTEAKRRNLEPSGENLGKIMLQLREKNGPGAIANLLTDQIQNSKSNIIIVDGVRSIAEIEVLKNVGSVKLLSIEATADTRFKFLKARGRSDDPETKEKFAERDNREISVGIDKSISIADETISNNDLTLDELTELAHTVIKKWIDN</sequence>
<dbReference type="SUPFAM" id="SSF52540">
    <property type="entry name" value="P-loop containing nucleoside triphosphate hydrolases"/>
    <property type="match status" value="1"/>
</dbReference>
<organism evidence="1">
    <name type="scientific">marine metagenome</name>
    <dbReference type="NCBI Taxonomy" id="408172"/>
    <lineage>
        <taxon>unclassified sequences</taxon>
        <taxon>metagenomes</taxon>
        <taxon>ecological metagenomes</taxon>
    </lineage>
</organism>
<reference evidence="1" key="1">
    <citation type="submission" date="2018-05" db="EMBL/GenBank/DDBJ databases">
        <authorList>
            <person name="Lanie J.A."/>
            <person name="Ng W.-L."/>
            <person name="Kazmierczak K.M."/>
            <person name="Andrzejewski T.M."/>
            <person name="Davidsen T.M."/>
            <person name="Wayne K.J."/>
            <person name="Tettelin H."/>
            <person name="Glass J.I."/>
            <person name="Rusch D."/>
            <person name="Podicherti R."/>
            <person name="Tsui H.-C.T."/>
            <person name="Winkler M.E."/>
        </authorList>
    </citation>
    <scope>NUCLEOTIDE SEQUENCE</scope>
</reference>
<dbReference type="Pfam" id="PF13207">
    <property type="entry name" value="AAA_17"/>
    <property type="match status" value="1"/>
</dbReference>
<dbReference type="InterPro" id="IPR027417">
    <property type="entry name" value="P-loop_NTPase"/>
</dbReference>
<proteinExistence type="predicted"/>
<name>A0A382D3P4_9ZZZZ</name>
<dbReference type="PANTHER" id="PTHR41930">
    <property type="entry name" value="UPF0200 PROTEIN MJ1399"/>
    <property type="match status" value="1"/>
</dbReference>
<gene>
    <name evidence="1" type="ORF">METZ01_LOCUS185071</name>
</gene>
<dbReference type="PANTHER" id="PTHR41930:SF1">
    <property type="entry name" value="DEPHOSPHO-COA KINASE"/>
    <property type="match status" value="1"/>
</dbReference>
<evidence type="ECO:0000313" key="1">
    <source>
        <dbReference type="EMBL" id="SVB32217.1"/>
    </source>
</evidence>
<dbReference type="EMBL" id="UINC01037152">
    <property type="protein sequence ID" value="SVB32217.1"/>
    <property type="molecule type" value="Genomic_DNA"/>
</dbReference>
<protein>
    <recommendedName>
        <fullName evidence="2">Dephospho-CoA kinase</fullName>
    </recommendedName>
</protein>
<evidence type="ECO:0008006" key="2">
    <source>
        <dbReference type="Google" id="ProtNLM"/>
    </source>
</evidence>
<dbReference type="AlphaFoldDB" id="A0A382D3P4"/>